<dbReference type="Proteomes" id="UP000790580">
    <property type="component" value="Unassembled WGS sequence"/>
</dbReference>
<dbReference type="EMBL" id="JAHQCR010000045">
    <property type="protein sequence ID" value="MBU9721804.1"/>
    <property type="molecule type" value="Genomic_DNA"/>
</dbReference>
<evidence type="ECO:0000313" key="2">
    <source>
        <dbReference type="Proteomes" id="UP000790580"/>
    </source>
</evidence>
<comment type="caution">
    <text evidence="1">The sequence shown here is derived from an EMBL/GenBank/DDBJ whole genome shotgun (WGS) entry which is preliminary data.</text>
</comment>
<evidence type="ECO:0008006" key="3">
    <source>
        <dbReference type="Google" id="ProtNLM"/>
    </source>
</evidence>
<evidence type="ECO:0000313" key="1">
    <source>
        <dbReference type="EMBL" id="MBU9721804.1"/>
    </source>
</evidence>
<reference evidence="1 2" key="1">
    <citation type="submission" date="2021-06" db="EMBL/GenBank/DDBJ databases">
        <title>Bacillus sp. RD4P76, an endophyte from a halophyte.</title>
        <authorList>
            <person name="Sun J.-Q."/>
        </authorList>
    </citation>
    <scope>NUCLEOTIDE SEQUENCE [LARGE SCALE GENOMIC DNA]</scope>
    <source>
        <strain evidence="1 2">JCM 17098</strain>
    </source>
</reference>
<proteinExistence type="predicted"/>
<gene>
    <name evidence="1" type="ORF">KS407_10205</name>
</gene>
<dbReference type="InterPro" id="IPR011990">
    <property type="entry name" value="TPR-like_helical_dom_sf"/>
</dbReference>
<keyword evidence="2" id="KW-1185">Reference proteome</keyword>
<dbReference type="RefSeq" id="WP_088075979.1">
    <property type="nucleotide sequence ID" value="NZ_JAHQCR010000045.1"/>
</dbReference>
<protein>
    <recommendedName>
        <fullName evidence="3">Tetratricopeptide repeat protein</fullName>
    </recommendedName>
</protein>
<name>A0ABS6JTC3_9BACI</name>
<dbReference type="SUPFAM" id="SSF48452">
    <property type="entry name" value="TPR-like"/>
    <property type="match status" value="1"/>
</dbReference>
<dbReference type="Gene3D" id="1.25.40.10">
    <property type="entry name" value="Tetratricopeptide repeat domain"/>
    <property type="match status" value="1"/>
</dbReference>
<organism evidence="1 2">
    <name type="scientific">Evansella alkalicola</name>
    <dbReference type="NCBI Taxonomy" id="745819"/>
    <lineage>
        <taxon>Bacteria</taxon>
        <taxon>Bacillati</taxon>
        <taxon>Bacillota</taxon>
        <taxon>Bacilli</taxon>
        <taxon>Bacillales</taxon>
        <taxon>Bacillaceae</taxon>
        <taxon>Evansella</taxon>
    </lineage>
</organism>
<sequence>MSNNKAIQKMADRVVEGYNAIHDKDYQKAKKLLDPIAPLFHQEDRPNVTFLSYLAIAQVGSKDIDSFLQTYEELQKHEPKNNKEQSLKKRVEEMFQELMNSIQDNLND</sequence>
<accession>A0ABS6JTC3</accession>